<protein>
    <submittedName>
        <fullName evidence="1">PAC2 family</fullName>
    </submittedName>
</protein>
<reference evidence="1 2" key="1">
    <citation type="submission" date="2018-12" db="EMBL/GenBank/DDBJ databases">
        <authorList>
            <consortium name="Pathogen Informatics"/>
        </authorList>
    </citation>
    <scope>NUCLEOTIDE SEQUENCE [LARGE SCALE GENOMIC DNA]</scope>
    <source>
        <strain evidence="1 2">NCTC11636</strain>
    </source>
</reference>
<dbReference type="RefSeq" id="WP_126381915.1">
    <property type="nucleotide sequence ID" value="NZ_LR134350.1"/>
</dbReference>
<dbReference type="Gene3D" id="3.40.50.10900">
    <property type="entry name" value="PAC-like subunit"/>
    <property type="match status" value="1"/>
</dbReference>
<evidence type="ECO:0000313" key="2">
    <source>
        <dbReference type="Proteomes" id="UP000266895"/>
    </source>
</evidence>
<dbReference type="SUPFAM" id="SSF159659">
    <property type="entry name" value="Cgl1923-like"/>
    <property type="match status" value="1"/>
</dbReference>
<dbReference type="AlphaFoldDB" id="A0A3S4V3U1"/>
<keyword evidence="2" id="KW-1185">Reference proteome</keyword>
<dbReference type="PIRSF" id="PIRSF028754">
    <property type="entry name" value="UCP028754"/>
    <property type="match status" value="1"/>
</dbReference>
<dbReference type="InterPro" id="IPR019151">
    <property type="entry name" value="Proteasome_assmbl_chaperone_2"/>
</dbReference>
<evidence type="ECO:0000313" key="1">
    <source>
        <dbReference type="EMBL" id="VEG26868.1"/>
    </source>
</evidence>
<dbReference type="Proteomes" id="UP000266895">
    <property type="component" value="Chromosome"/>
</dbReference>
<dbReference type="Pfam" id="PF09754">
    <property type="entry name" value="PAC2"/>
    <property type="match status" value="1"/>
</dbReference>
<proteinExistence type="predicted"/>
<name>A0A3S4V3U1_9ACTO</name>
<dbReference type="OrthoDB" id="3733464at2"/>
<gene>
    <name evidence="1" type="ORF">NCTC11636_00745</name>
</gene>
<organism evidence="1 2">
    <name type="scientific">Actinomyces howellii</name>
    <dbReference type="NCBI Taxonomy" id="52771"/>
    <lineage>
        <taxon>Bacteria</taxon>
        <taxon>Bacillati</taxon>
        <taxon>Actinomycetota</taxon>
        <taxon>Actinomycetes</taxon>
        <taxon>Actinomycetales</taxon>
        <taxon>Actinomycetaceae</taxon>
        <taxon>Actinomyces</taxon>
    </lineage>
</organism>
<sequence length="309" mass="32806">MRTLYTMEHPADEPVSPRVLLHHFDGAMDAGHAGSLAVEQLLLTLPHSRLATFDVDRLVDYRARRPYMTFDTNTFSEVAMPELVLDLVQDDDGEELLVLHGAEPDYRWQEFAEAVTHLALSMGVTQAVGVGGIPMAIPHTRPTYVHLHGSQPDLLPSQPEVFGRVELPGSMSAFLELRLGQAGLDSRGASAAVPHYVARDNFPQGASALLRAVAEGTGLALPVGDLEAAAAVNRAEIDAEAAKQPEVAAVVSALEAQYDAMAPQAGVAAAQGGTGVDLPSAEEIGARLEAFLEANEADDPGRLDPGPRD</sequence>
<accession>A0A3S4V3U1</accession>
<dbReference type="KEGG" id="ahw:NCTC11636_00745"/>
<dbReference type="EMBL" id="LR134350">
    <property type="protein sequence ID" value="VEG26868.1"/>
    <property type="molecule type" value="Genomic_DNA"/>
</dbReference>
<dbReference type="Gene3D" id="1.10.287.100">
    <property type="match status" value="1"/>
</dbReference>
<dbReference type="InterPro" id="IPR038389">
    <property type="entry name" value="PSMG2_sf"/>
</dbReference>
<dbReference type="InterPro" id="IPR008492">
    <property type="entry name" value="Rv2714-like"/>
</dbReference>